<reference evidence="1" key="1">
    <citation type="journal article" date="2017" name="Science">
        <title>Giant viruses with an expanded complement of translation system components.</title>
        <authorList>
            <person name="Schulz F."/>
            <person name="Yutin N."/>
            <person name="Ivanova N.N."/>
            <person name="Ortega D.R."/>
            <person name="Lee T.K."/>
            <person name="Vierheilig J."/>
            <person name="Daims H."/>
            <person name="Horn M."/>
            <person name="Wagner M."/>
            <person name="Jensen G.J."/>
            <person name="Kyrpides N.C."/>
            <person name="Koonin E.V."/>
            <person name="Woyke T."/>
        </authorList>
    </citation>
    <scope>NUCLEOTIDE SEQUENCE</scope>
    <source>
        <strain evidence="1">CTV1</strain>
    </source>
</reference>
<proteinExistence type="predicted"/>
<dbReference type="EMBL" id="KY684083">
    <property type="protein sequence ID" value="ARF08910.1"/>
    <property type="molecule type" value="Genomic_DNA"/>
</dbReference>
<protein>
    <submittedName>
        <fullName evidence="1">Uncharacterized protein</fullName>
    </submittedName>
</protein>
<gene>
    <name evidence="1" type="ORF">Catovirus_1_960</name>
</gene>
<sequence>MYNNFGLIKLENIFKMSDNTLKKIVDKIYLSDKSQIFDYLKKANSIINNNKYKNIPELYASAYNLVQFTKNILNDCQIDVTLFNSILEDFELIYNKFLDDNYKTVTENNRMLSKIIQMTIVHNNRDNINELKKKLEHTYSLNNFSTIQFIINKSKFLLDCGNEIYDMGWSLIEKSYNCNSLYTIYVLLLELRKVIIDLIDNPTTKKYIYYNIDIETIKLEIQCKTNNCSHLFNSVKILRKLFNLTNNDTDFKIIFQDFKKMFYLINSNKFDFNIK</sequence>
<name>A0A1V0SB14_9VIRU</name>
<organism evidence="1">
    <name type="scientific">Catovirus CTV1</name>
    <dbReference type="NCBI Taxonomy" id="1977631"/>
    <lineage>
        <taxon>Viruses</taxon>
        <taxon>Varidnaviria</taxon>
        <taxon>Bamfordvirae</taxon>
        <taxon>Nucleocytoviricota</taxon>
        <taxon>Megaviricetes</taxon>
        <taxon>Imitervirales</taxon>
        <taxon>Mimiviridae</taxon>
        <taxon>Klosneuvirinae</taxon>
        <taxon>Catovirus</taxon>
    </lineage>
</organism>
<evidence type="ECO:0000313" key="1">
    <source>
        <dbReference type="EMBL" id="ARF08910.1"/>
    </source>
</evidence>
<accession>A0A1V0SB14</accession>